<accession>A0A1F7GBJ9</accession>
<dbReference type="Pfam" id="PF15738">
    <property type="entry name" value="YafQ_toxin"/>
    <property type="match status" value="1"/>
</dbReference>
<dbReference type="SUPFAM" id="SSF143011">
    <property type="entry name" value="RelE-like"/>
    <property type="match status" value="1"/>
</dbReference>
<organism evidence="2 3">
    <name type="scientific">Candidatus Roizmanbacteria bacterium RIFCSPHIGHO2_01_FULL_39_12c</name>
    <dbReference type="NCBI Taxonomy" id="1802031"/>
    <lineage>
        <taxon>Bacteria</taxon>
        <taxon>Candidatus Roizmaniibacteriota</taxon>
    </lineage>
</organism>
<dbReference type="EMBL" id="MFZG01000024">
    <property type="protein sequence ID" value="OGK16303.1"/>
    <property type="molecule type" value="Genomic_DNA"/>
</dbReference>
<dbReference type="InterPro" id="IPR007712">
    <property type="entry name" value="RelE/ParE_toxin"/>
</dbReference>
<proteinExistence type="predicted"/>
<evidence type="ECO:0008006" key="4">
    <source>
        <dbReference type="Google" id="ProtNLM"/>
    </source>
</evidence>
<name>A0A1F7GBJ9_9BACT</name>
<dbReference type="InterPro" id="IPR004386">
    <property type="entry name" value="Toxin_YafQ-like"/>
</dbReference>
<protein>
    <recommendedName>
        <fullName evidence="4">Type II toxin-antitoxin system mRNA interferase toxin, RelE/StbE family</fullName>
    </recommendedName>
</protein>
<dbReference type="InterPro" id="IPR035093">
    <property type="entry name" value="RelE/ParE_toxin_dom_sf"/>
</dbReference>
<dbReference type="Gene3D" id="3.30.2310.20">
    <property type="entry name" value="RelE-like"/>
    <property type="match status" value="1"/>
</dbReference>
<reference evidence="2 3" key="1">
    <citation type="journal article" date="2016" name="Nat. Commun.">
        <title>Thousands of microbial genomes shed light on interconnected biogeochemical processes in an aquifer system.</title>
        <authorList>
            <person name="Anantharaman K."/>
            <person name="Brown C.T."/>
            <person name="Hug L.A."/>
            <person name="Sharon I."/>
            <person name="Castelle C.J."/>
            <person name="Probst A.J."/>
            <person name="Thomas B.C."/>
            <person name="Singh A."/>
            <person name="Wilkins M.J."/>
            <person name="Karaoz U."/>
            <person name="Brodie E.L."/>
            <person name="Williams K.H."/>
            <person name="Hubbard S.S."/>
            <person name="Banfield J.F."/>
        </authorList>
    </citation>
    <scope>NUCLEOTIDE SEQUENCE [LARGE SCALE GENOMIC DNA]</scope>
</reference>
<gene>
    <name evidence="2" type="ORF">A2774_05165</name>
</gene>
<dbReference type="Proteomes" id="UP000177208">
    <property type="component" value="Unassembled WGS sequence"/>
</dbReference>
<evidence type="ECO:0000256" key="1">
    <source>
        <dbReference type="ARBA" id="ARBA00022649"/>
    </source>
</evidence>
<dbReference type="NCBIfam" id="TIGR02385">
    <property type="entry name" value="RelE_StbE"/>
    <property type="match status" value="1"/>
</dbReference>
<evidence type="ECO:0000313" key="2">
    <source>
        <dbReference type="EMBL" id="OGK16303.1"/>
    </source>
</evidence>
<dbReference type="AlphaFoldDB" id="A0A1F7GBJ9"/>
<comment type="caution">
    <text evidence="2">The sequence shown here is derived from an EMBL/GenBank/DDBJ whole genome shotgun (WGS) entry which is preliminary data.</text>
</comment>
<evidence type="ECO:0000313" key="3">
    <source>
        <dbReference type="Proteomes" id="UP000177208"/>
    </source>
</evidence>
<sequence length="85" mass="10579">MRIYYSSKFEKEYKRLPNKVKDLAEKREDLFRKNPFHPQLKTHRLKGRLKDFWSFSIDIHYRIIFEFVNKNMVWFHSVGTHAVYK</sequence>
<keyword evidence="1" id="KW-1277">Toxin-antitoxin system</keyword>